<feature type="compositionally biased region" description="Polar residues" evidence="1">
    <location>
        <begin position="258"/>
        <end position="272"/>
    </location>
</feature>
<accession>A0AAV7QWL7</accession>
<name>A0AAV7QWL7_PLEWA</name>
<dbReference type="Gene3D" id="3.30.70.1820">
    <property type="entry name" value="L1 transposable element, RRM domain"/>
    <property type="match status" value="1"/>
</dbReference>
<evidence type="ECO:0000313" key="3">
    <source>
        <dbReference type="Proteomes" id="UP001066276"/>
    </source>
</evidence>
<protein>
    <recommendedName>
        <fullName evidence="4">L1 transposable element RRM domain-containing protein</fullName>
    </recommendedName>
</protein>
<evidence type="ECO:0008006" key="4">
    <source>
        <dbReference type="Google" id="ProtNLM"/>
    </source>
</evidence>
<dbReference type="AlphaFoldDB" id="A0AAV7QWL7"/>
<evidence type="ECO:0000313" key="2">
    <source>
        <dbReference type="EMBL" id="KAJ1144189.1"/>
    </source>
</evidence>
<dbReference type="Proteomes" id="UP001066276">
    <property type="component" value="Chromosome 6"/>
</dbReference>
<organism evidence="2 3">
    <name type="scientific">Pleurodeles waltl</name>
    <name type="common">Iberian ribbed newt</name>
    <dbReference type="NCBI Taxonomy" id="8319"/>
    <lineage>
        <taxon>Eukaryota</taxon>
        <taxon>Metazoa</taxon>
        <taxon>Chordata</taxon>
        <taxon>Craniata</taxon>
        <taxon>Vertebrata</taxon>
        <taxon>Euteleostomi</taxon>
        <taxon>Amphibia</taxon>
        <taxon>Batrachia</taxon>
        <taxon>Caudata</taxon>
        <taxon>Salamandroidea</taxon>
        <taxon>Salamandridae</taxon>
        <taxon>Pleurodelinae</taxon>
        <taxon>Pleurodeles</taxon>
    </lineage>
</organism>
<sequence length="395" mass="44849">MAEPAAASTTNMDAILKELLAIRSSISSLEHTVSTNTMEVQGLRNEVVKFQINMQSTDARLSAVENLIDKIPDNSQDIGYLQQKVIELEDRSRRNNLRIIGLPEQIEKDNILDFLTTFLPTLTKITFSQPLDFQRAHRVRSRGITSSTRPRHVLACCLHYQQARQIIMAAKKHGPYEYDSSQIIITADFSAPTNFKRKQFLNLRTRLKKREIKYGLLEPATMIVTFQGKTKEYFDPHDLESFLNDLDDKDTEMEHKSTSNTDIIEPTPSISAEDTDQGEWIPVQRQWTHGDKQKMNSMFQQKNRDLRRVSFDIQVLRQGRAFCQCPLKGGAAEAWGLPSRHSTCAGPGEERGNWVKSSQRGMPSAVFSGLGTLLEVPGTQQQLFCSVRISTNYIL</sequence>
<comment type="caution">
    <text evidence="2">The sequence shown here is derived from an EMBL/GenBank/DDBJ whole genome shotgun (WGS) entry which is preliminary data.</text>
</comment>
<gene>
    <name evidence="2" type="ORF">NDU88_010491</name>
</gene>
<keyword evidence="3" id="KW-1185">Reference proteome</keyword>
<reference evidence="2" key="1">
    <citation type="journal article" date="2022" name="bioRxiv">
        <title>Sequencing and chromosome-scale assembly of the giantPleurodeles waltlgenome.</title>
        <authorList>
            <person name="Brown T."/>
            <person name="Elewa A."/>
            <person name="Iarovenko S."/>
            <person name="Subramanian E."/>
            <person name="Araus A.J."/>
            <person name="Petzold A."/>
            <person name="Susuki M."/>
            <person name="Suzuki K.-i.T."/>
            <person name="Hayashi T."/>
            <person name="Toyoda A."/>
            <person name="Oliveira C."/>
            <person name="Osipova E."/>
            <person name="Leigh N.D."/>
            <person name="Simon A."/>
            <person name="Yun M.H."/>
        </authorList>
    </citation>
    <scope>NUCLEOTIDE SEQUENCE</scope>
    <source>
        <strain evidence="2">20211129_DDA</strain>
        <tissue evidence="2">Liver</tissue>
    </source>
</reference>
<feature type="region of interest" description="Disordered" evidence="1">
    <location>
        <begin position="252"/>
        <end position="275"/>
    </location>
</feature>
<dbReference type="EMBL" id="JANPWB010000010">
    <property type="protein sequence ID" value="KAJ1144189.1"/>
    <property type="molecule type" value="Genomic_DNA"/>
</dbReference>
<dbReference type="PANTHER" id="PTHR11505">
    <property type="entry name" value="L1 TRANSPOSABLE ELEMENT-RELATED"/>
    <property type="match status" value="1"/>
</dbReference>
<dbReference type="InterPro" id="IPR004244">
    <property type="entry name" value="Transposase_22"/>
</dbReference>
<proteinExistence type="predicted"/>
<evidence type="ECO:0000256" key="1">
    <source>
        <dbReference type="SAM" id="MobiDB-lite"/>
    </source>
</evidence>